<feature type="transmembrane region" description="Helical" evidence="1">
    <location>
        <begin position="47"/>
        <end position="72"/>
    </location>
</feature>
<reference evidence="2 3" key="2">
    <citation type="submission" date="2010-08" db="EMBL/GenBank/DDBJ databases">
        <title>The Genome Sequence of Vibrio cholerae strain 2740-80.</title>
        <authorList>
            <consortium name="The Broad Institute Genome Sequencing Platform"/>
            <person name="Colwell R."/>
            <person name="Young S.K."/>
            <person name="Zeng Q."/>
            <person name="Alvarado L."/>
            <person name="Berlin A."/>
            <person name="Chapman S."/>
            <person name="Chen Z."/>
            <person name="Freedman E."/>
            <person name="Gellesch M."/>
            <person name="Goldberg J."/>
            <person name="Griggs A."/>
            <person name="Gujja S."/>
            <person name="Heilman E."/>
            <person name="Heiman D."/>
            <person name="Howarth C."/>
            <person name="Larson L."/>
            <person name="Mehta T."/>
            <person name="Neiman D.N."/>
            <person name="Park D."/>
            <person name="Pearson M."/>
            <person name="Roberts A."/>
            <person name="Saif S."/>
            <person name="Shenoy N."/>
            <person name="Sisk P."/>
            <person name="Stolte C."/>
            <person name="Sykes S."/>
            <person name="White J."/>
            <person name="Yandava C."/>
            <person name="Borodovsky M."/>
            <person name="Heidelberg J."/>
            <person name="Haas B."/>
            <person name="Nusbaum C."/>
            <person name="Birren B."/>
        </authorList>
    </citation>
    <scope>NUCLEOTIDE SEQUENCE [LARGE SCALE GENOMIC DNA]</scope>
    <source>
        <strain evidence="2 3">2740-80</strain>
    </source>
</reference>
<dbReference type="RefSeq" id="WP_001894969.1">
    <property type="nucleotide sequence ID" value="NZ_CP016325.1"/>
</dbReference>
<keyword evidence="1" id="KW-0812">Transmembrane</keyword>
<evidence type="ECO:0000313" key="3">
    <source>
        <dbReference type="Proteomes" id="UP000003017"/>
    </source>
</evidence>
<evidence type="ECO:0000256" key="1">
    <source>
        <dbReference type="SAM" id="Phobius"/>
    </source>
</evidence>
<keyword evidence="1" id="KW-1133">Transmembrane helix</keyword>
<gene>
    <name evidence="2" type="ORF">VC274080_022976</name>
</gene>
<dbReference type="Proteomes" id="UP000003017">
    <property type="component" value="Unassembled WGS sequence"/>
</dbReference>
<accession>A0A0K9UWW1</accession>
<comment type="caution">
    <text evidence="2">The sequence shown here is derived from an EMBL/GenBank/DDBJ whole genome shotgun (WGS) entry which is preliminary data.</text>
</comment>
<sequence length="241" mass="27590">MISRTFMYVLLQNRVANFVFMIAVVAVLLLDVVYVDTKELFDGGAELASLMTNIAMSLIAGYIFYVVSAVKLDVDRINRSKKASSIVVNRILGITSHLFSQLSESPNTRHSSTPDEYEIKHLLEGKMFSDVHRGKVYSDFRSNTSYRTLHYFLFEDSVPNNLKVKKELELYFSLLEPELQIAFCDYFNCKFYSNFADVSTKLFFKDRAHKIDSFIDCFVELSTTAKALKSAHEKIYGQLGQ</sequence>
<keyword evidence="1" id="KW-0472">Membrane</keyword>
<dbReference type="AlphaFoldDB" id="A0A0K9UWW1"/>
<protein>
    <submittedName>
        <fullName evidence="2">Uncharacterized protein</fullName>
    </submittedName>
</protein>
<feature type="transmembrane region" description="Helical" evidence="1">
    <location>
        <begin position="15"/>
        <end position="35"/>
    </location>
</feature>
<reference evidence="2 3" key="1">
    <citation type="submission" date="2007-01" db="EMBL/GenBank/DDBJ databases">
        <authorList>
            <person name="Kobayashi T."/>
            <person name="Suzuki M."/>
            <person name="Inoue H."/>
            <person name="Itai R.N."/>
            <person name="Takahashi M."/>
            <person name="Nakanishi H."/>
            <person name="Mori S."/>
            <person name="Nishizawa N.K."/>
        </authorList>
    </citation>
    <scope>NUCLEOTIDE SEQUENCE [LARGE SCALE GENOMIC DNA]</scope>
    <source>
        <strain evidence="2 3">2740-80</strain>
    </source>
</reference>
<proteinExistence type="predicted"/>
<name>A0A0K9UWW1_VIBCL</name>
<evidence type="ECO:0000313" key="2">
    <source>
        <dbReference type="EMBL" id="KNA60761.1"/>
    </source>
</evidence>
<organism evidence="2 3">
    <name type="scientific">Vibrio cholerae 2740-80</name>
    <dbReference type="NCBI Taxonomy" id="412614"/>
    <lineage>
        <taxon>Bacteria</taxon>
        <taxon>Pseudomonadati</taxon>
        <taxon>Pseudomonadota</taxon>
        <taxon>Gammaproteobacteria</taxon>
        <taxon>Vibrionales</taxon>
        <taxon>Vibrionaceae</taxon>
        <taxon>Vibrio</taxon>
    </lineage>
</organism>
<dbReference type="EMBL" id="AAUT02000009">
    <property type="protein sequence ID" value="KNA60761.1"/>
    <property type="molecule type" value="Genomic_DNA"/>
</dbReference>